<comment type="caution">
    <text evidence="2">The sequence shown here is derived from an EMBL/GenBank/DDBJ whole genome shotgun (WGS) entry which is preliminary data.</text>
</comment>
<dbReference type="OrthoDB" id="5375558at2759"/>
<organism evidence="2 3">
    <name type="scientific">Cordyceps fumosorosea (strain ARSEF 2679)</name>
    <name type="common">Isaria fumosorosea</name>
    <dbReference type="NCBI Taxonomy" id="1081104"/>
    <lineage>
        <taxon>Eukaryota</taxon>
        <taxon>Fungi</taxon>
        <taxon>Dikarya</taxon>
        <taxon>Ascomycota</taxon>
        <taxon>Pezizomycotina</taxon>
        <taxon>Sordariomycetes</taxon>
        <taxon>Hypocreomycetidae</taxon>
        <taxon>Hypocreales</taxon>
        <taxon>Cordycipitaceae</taxon>
        <taxon>Cordyceps</taxon>
    </lineage>
</organism>
<protein>
    <recommendedName>
        <fullName evidence="4">Negative acting factor</fullName>
    </recommendedName>
</protein>
<dbReference type="STRING" id="1081104.A0A167ZJ39"/>
<dbReference type="GeneID" id="30020046"/>
<keyword evidence="3" id="KW-1185">Reference proteome</keyword>
<feature type="compositionally biased region" description="Low complexity" evidence="1">
    <location>
        <begin position="474"/>
        <end position="494"/>
    </location>
</feature>
<accession>A0A167ZJ39</accession>
<feature type="compositionally biased region" description="Pro residues" evidence="1">
    <location>
        <begin position="184"/>
        <end position="195"/>
    </location>
</feature>
<feature type="region of interest" description="Disordered" evidence="1">
    <location>
        <begin position="423"/>
        <end position="510"/>
    </location>
</feature>
<feature type="compositionally biased region" description="Low complexity" evidence="1">
    <location>
        <begin position="70"/>
        <end position="110"/>
    </location>
</feature>
<gene>
    <name evidence="2" type="ORF">ISF_03754</name>
</gene>
<dbReference type="AlphaFoldDB" id="A0A167ZJ39"/>
<feature type="compositionally biased region" description="Low complexity" evidence="1">
    <location>
        <begin position="39"/>
        <end position="54"/>
    </location>
</feature>
<evidence type="ECO:0000313" key="3">
    <source>
        <dbReference type="Proteomes" id="UP000076744"/>
    </source>
</evidence>
<evidence type="ECO:0008006" key="4">
    <source>
        <dbReference type="Google" id="ProtNLM"/>
    </source>
</evidence>
<dbReference type="EMBL" id="AZHB01000007">
    <property type="protein sequence ID" value="OAA67578.1"/>
    <property type="molecule type" value="Genomic_DNA"/>
</dbReference>
<reference evidence="2 3" key="1">
    <citation type="journal article" date="2016" name="Genome Biol. Evol.">
        <title>Divergent and convergent evolution of fungal pathogenicity.</title>
        <authorList>
            <person name="Shang Y."/>
            <person name="Xiao G."/>
            <person name="Zheng P."/>
            <person name="Cen K."/>
            <person name="Zhan S."/>
            <person name="Wang C."/>
        </authorList>
    </citation>
    <scope>NUCLEOTIDE SEQUENCE [LARGE SCALE GENOMIC DNA]</scope>
    <source>
        <strain evidence="2 3">ARSEF 2679</strain>
    </source>
</reference>
<feature type="region of interest" description="Disordered" evidence="1">
    <location>
        <begin position="1"/>
        <end position="272"/>
    </location>
</feature>
<proteinExistence type="predicted"/>
<evidence type="ECO:0000256" key="1">
    <source>
        <dbReference type="SAM" id="MobiDB-lite"/>
    </source>
</evidence>
<feature type="compositionally biased region" description="Low complexity" evidence="1">
    <location>
        <begin position="241"/>
        <end position="258"/>
    </location>
</feature>
<feature type="compositionally biased region" description="Low complexity" evidence="1">
    <location>
        <begin position="153"/>
        <end position="183"/>
    </location>
</feature>
<name>A0A167ZJ39_CORFA</name>
<sequence>MAPDNPVGDGDAGTVTASTAPASSTPATGSQSPPPSLPPLAAATSPRPASASPSVTPPASQPHPAASVGEPATAASATPTPTTLAPLSPNTTTTATDAAATETAETSLNTIPHDTLASAAEAAPGGHLNGEGAEQSPSTVTDSQMSNHLLLGRPDAAPPASRSSPSTYTAAYRADAQPQLPAAPSTPLPAPPPSTNHPTTQFAPYSTVSAPPTSQPLEAQRSVHSNGPNAVTLPSMRTIDAMAQQSQQQPLPQSSAQPHTLNGPLQPAPTSGQSYYAQAAVGATSGYGFHTELSRYPLPHDPRLPGTRGSKKVGSIACYPPPARRMRWHSWPSTLPSSWYSKWSLMPWSARRFDIDTQHLKLDKPRHDTTMHWGMQLYEKRELDLGSRNSCAWMRKSVAAGAGLSAVLTAAASKRECLGYDPIFRQQPPAQPGSTQLAPSPTASAALPSSNPPGPSVGNGRHVNAYAAPPQPSVQPTSFPSSSVPPTTTARPTPNVAYHSTSATAGPPEVSAVADPRYDYSSTAAAPRSYQSAAAFDPARHVDHPATGPSNHRLPEPAPKMNVHQIIDSLGPGPARPPQVPASEGLFSEITKVYHEMYASGLASFFETTFYYFSEAGIMSFPKYPPLLEQMASFLKVLEAVQANDQTQMAYSGVLETRIVWDLACTAFQAPERSSAAMRVTLPDQGDGAEARSRLQVVNSLLCGEYLQGNALSPPVADANEQRTRQFDFWYNLADFVRHRDNPESTQAQEAREEILGRMRRLLEGRENRDLLYSIAVVRHLSPSFGRNYDSSLPQHFDETDPKHRLAVASNFIMDEAQLNGGTTNVVRRISDIACRAFVNPGFNIATRT</sequence>
<feature type="compositionally biased region" description="Polar residues" evidence="1">
    <location>
        <begin position="196"/>
        <end position="229"/>
    </location>
</feature>
<evidence type="ECO:0000313" key="2">
    <source>
        <dbReference type="EMBL" id="OAA67578.1"/>
    </source>
</evidence>
<feature type="compositionally biased region" description="Low complexity" evidence="1">
    <location>
        <begin position="12"/>
        <end position="31"/>
    </location>
</feature>
<feature type="compositionally biased region" description="Low complexity" evidence="1">
    <location>
        <begin position="434"/>
        <end position="449"/>
    </location>
</feature>
<feature type="compositionally biased region" description="Polar residues" evidence="1">
    <location>
        <begin position="135"/>
        <end position="147"/>
    </location>
</feature>
<dbReference type="Proteomes" id="UP000076744">
    <property type="component" value="Unassembled WGS sequence"/>
</dbReference>
<dbReference type="RefSeq" id="XP_018705567.1">
    <property type="nucleotide sequence ID" value="XM_018847360.1"/>
</dbReference>